<evidence type="ECO:0000256" key="1">
    <source>
        <dbReference type="SAM" id="SignalP"/>
    </source>
</evidence>
<reference evidence="2 3" key="1">
    <citation type="journal article" date="2015" name="J. Microbiol.">
        <title>Sphingosinicella ginsenosidimutans sp. nov., with ginsenoside converting activity.</title>
        <authorList>
            <person name="Kim J.K."/>
            <person name="Kang M.S."/>
            <person name="Park S.C."/>
            <person name="Kim K.M."/>
            <person name="Choi K."/>
            <person name="Yoon M.H."/>
            <person name="Im W.T."/>
        </authorList>
    </citation>
    <scope>NUCLEOTIDE SEQUENCE [LARGE SCALE GENOMIC DNA]</scope>
    <source>
        <strain evidence="2 3">BS-11</strain>
    </source>
</reference>
<gene>
    <name evidence="2" type="ORF">FRZ32_04725</name>
</gene>
<dbReference type="Proteomes" id="UP000321249">
    <property type="component" value="Unassembled WGS sequence"/>
</dbReference>
<dbReference type="RefSeq" id="WP_147042431.1">
    <property type="nucleotide sequence ID" value="NZ_BAABIR010000002.1"/>
</dbReference>
<feature type="signal peptide" evidence="1">
    <location>
        <begin position="1"/>
        <end position="20"/>
    </location>
</feature>
<keyword evidence="3" id="KW-1185">Reference proteome</keyword>
<evidence type="ECO:0000313" key="3">
    <source>
        <dbReference type="Proteomes" id="UP000321249"/>
    </source>
</evidence>
<name>A0A5C6TS63_9SPHN</name>
<comment type="caution">
    <text evidence="2">The sequence shown here is derived from an EMBL/GenBank/DDBJ whole genome shotgun (WGS) entry which is preliminary data.</text>
</comment>
<organism evidence="2 3">
    <name type="scientific">Allosphingosinicella ginsenosidimutans</name>
    <dbReference type="NCBI Taxonomy" id="1176539"/>
    <lineage>
        <taxon>Bacteria</taxon>
        <taxon>Pseudomonadati</taxon>
        <taxon>Pseudomonadota</taxon>
        <taxon>Alphaproteobacteria</taxon>
        <taxon>Sphingomonadales</taxon>
        <taxon>Sphingomonadaceae</taxon>
        <taxon>Allosphingosinicella</taxon>
    </lineage>
</organism>
<sequence length="130" mass="13210">MRRIVTLAFLATLASGAALAQPPAASPDQPRTVQLELRQGGRLLGTPSVTLAPGRSAAVSVGGVYSLRLRLDHAADAASAAYLVRSTLYRSDGSGGPVASPAVTLAEGEQARLRIAAGDGGPLLFAVLIH</sequence>
<feature type="chain" id="PRO_5023138571" evidence="1">
    <location>
        <begin position="21"/>
        <end position="130"/>
    </location>
</feature>
<dbReference type="AlphaFoldDB" id="A0A5C6TS63"/>
<keyword evidence="1" id="KW-0732">Signal</keyword>
<evidence type="ECO:0000313" key="2">
    <source>
        <dbReference type="EMBL" id="TXC63030.1"/>
    </source>
</evidence>
<dbReference type="EMBL" id="VOQQ01000001">
    <property type="protein sequence ID" value="TXC63030.1"/>
    <property type="molecule type" value="Genomic_DNA"/>
</dbReference>
<proteinExistence type="predicted"/>
<accession>A0A5C6TS63</accession>
<protein>
    <submittedName>
        <fullName evidence="2">Uncharacterized protein</fullName>
    </submittedName>
</protein>